<dbReference type="PANTHER" id="PTHR32083">
    <property type="entry name" value="CILIA AND FLAGELLA-ASSOCIATED PROTEIN 58-RELATED"/>
    <property type="match status" value="1"/>
</dbReference>
<dbReference type="GeneID" id="73331931"/>
<feature type="region of interest" description="Disordered" evidence="3">
    <location>
        <begin position="1196"/>
        <end position="1219"/>
    </location>
</feature>
<proteinExistence type="predicted"/>
<feature type="region of interest" description="Disordered" evidence="3">
    <location>
        <begin position="1"/>
        <end position="104"/>
    </location>
</feature>
<evidence type="ECO:0000313" key="5">
    <source>
        <dbReference type="Proteomes" id="UP001055115"/>
    </source>
</evidence>
<keyword evidence="1 2" id="KW-0175">Coiled coil</keyword>
<feature type="region of interest" description="Disordered" evidence="3">
    <location>
        <begin position="403"/>
        <end position="440"/>
    </location>
</feature>
<evidence type="ECO:0000256" key="2">
    <source>
        <dbReference type="SAM" id="Coils"/>
    </source>
</evidence>
<reference evidence="4 5" key="1">
    <citation type="submission" date="2022-03" db="EMBL/GenBank/DDBJ databases">
        <title>Genome data of Colletotrichum spp.</title>
        <authorList>
            <person name="Utami Y.D."/>
            <person name="Hiruma K."/>
        </authorList>
    </citation>
    <scope>NUCLEOTIDE SEQUENCE [LARGE SCALE GENOMIC DNA]</scope>
    <source>
        <strain evidence="4 5">MAFF 239500</strain>
    </source>
</reference>
<gene>
    <name evidence="4" type="ORF">ColSpa_11129</name>
</gene>
<dbReference type="RefSeq" id="XP_049133298.1">
    <property type="nucleotide sequence ID" value="XM_049277341.1"/>
</dbReference>
<feature type="compositionally biased region" description="Polar residues" evidence="3">
    <location>
        <begin position="418"/>
        <end position="440"/>
    </location>
</feature>
<organism evidence="4 5">
    <name type="scientific">Colletotrichum spaethianum</name>
    <dbReference type="NCBI Taxonomy" id="700344"/>
    <lineage>
        <taxon>Eukaryota</taxon>
        <taxon>Fungi</taxon>
        <taxon>Dikarya</taxon>
        <taxon>Ascomycota</taxon>
        <taxon>Pezizomycotina</taxon>
        <taxon>Sordariomycetes</taxon>
        <taxon>Hypocreomycetidae</taxon>
        <taxon>Glomerellales</taxon>
        <taxon>Glomerellaceae</taxon>
        <taxon>Colletotrichum</taxon>
        <taxon>Colletotrichum spaethianum species complex</taxon>
    </lineage>
</organism>
<evidence type="ECO:0000256" key="1">
    <source>
        <dbReference type="ARBA" id="ARBA00023054"/>
    </source>
</evidence>
<accession>A0AA37PER3</accession>
<comment type="caution">
    <text evidence="4">The sequence shown here is derived from an EMBL/GenBank/DDBJ whole genome shotgun (WGS) entry which is preliminary data.</text>
</comment>
<keyword evidence="5" id="KW-1185">Reference proteome</keyword>
<feature type="compositionally biased region" description="Polar residues" evidence="3">
    <location>
        <begin position="240"/>
        <end position="268"/>
    </location>
</feature>
<feature type="compositionally biased region" description="Polar residues" evidence="3">
    <location>
        <begin position="290"/>
        <end position="299"/>
    </location>
</feature>
<feature type="region of interest" description="Disordered" evidence="3">
    <location>
        <begin position="159"/>
        <end position="196"/>
    </location>
</feature>
<evidence type="ECO:0000313" key="4">
    <source>
        <dbReference type="EMBL" id="GKT50948.1"/>
    </source>
</evidence>
<name>A0AA37PER3_9PEZI</name>
<feature type="coiled-coil region" evidence="2">
    <location>
        <begin position="1043"/>
        <end position="1195"/>
    </location>
</feature>
<feature type="region of interest" description="Disordered" evidence="3">
    <location>
        <begin position="234"/>
        <end position="367"/>
    </location>
</feature>
<feature type="compositionally biased region" description="Polar residues" evidence="3">
    <location>
        <begin position="7"/>
        <end position="94"/>
    </location>
</feature>
<dbReference type="Proteomes" id="UP001055115">
    <property type="component" value="Unassembled WGS sequence"/>
</dbReference>
<feature type="compositionally biased region" description="Basic and acidic residues" evidence="3">
    <location>
        <begin position="175"/>
        <end position="189"/>
    </location>
</feature>
<evidence type="ECO:0000256" key="3">
    <source>
        <dbReference type="SAM" id="MobiDB-lite"/>
    </source>
</evidence>
<dbReference type="EMBL" id="BQXU01000042">
    <property type="protein sequence ID" value="GKT50948.1"/>
    <property type="molecule type" value="Genomic_DNA"/>
</dbReference>
<sequence>MSENDNKTNPTGGDDVSQTSGNIQDLYDPSNSAEDFASTSGPKTTNVPDNTAEPTSAPAENQTTNSTAREGTTQEKAASIANRSTASLPQQAYPNENVDGGPQRSIASQIDNYRAWFPPASALADDIAAPFRQTEGERKGLQRRVHTEVPIIGAGAEAISPLDLNHGPGVGAAKPELHKEESRKRHQDSSPEDTGLILGQEDMGLVKVSDLISQTIPKIGLDSNLRPLPPIPHAPEATIPATQPNFTAAPRRTSNLPRISIDTLNTATTDDRDTLPSALARRPDLVSASLPVSPTTPISASGALTPREVARRERNVRSRWHIPDDESDEEKSAPADAADSPASLQAQGQSQAAEETQGTQKSQEHLTEDPLPSLAEAQSTITIQTPIPTRPVKFKLWRSPEYAPEPLRSNPTYPPISLPQQQYQTLSSQTATPTQSHQPFRSISAPQAYNVEPPRVGTGFDHHRVRAPAPGTPWRTHLFIAPQVLLGGTAEHARIIEAYNAAFDATSEATQTFLSTRYRYPDYTRDEAARRRKLDFEAATGESMSDDAYYALFDLETANDGMISALLEWMQGRTWVKVPFVNRILHQVCRLMFTSAQEEARLRLRFQRDCYTLQDEIDAADENTKMERMRDSWQRMDAAVKRQYNFVTANSDDFRAPPEVRHNCNLDARHWDPLSHRFTSLLRNRQDIEDTIGRQGEVLKEDLGQLGLVYDELEKNSRDTTDYMRKRKEKAVDPELFQSTNQRVLDYARFLNEEVNVEEEVRRATTAKFLEAATRRLQLRDRYALTMDQVAEDLPEPSVPVFLSPQMLDSQEIRPVPHDPMLVPSDRPQAGGSENRSPENFVAPGSVDPSQVPAHPPASPFPMRAGQHAPEPRPNFSNPWQEVELMRPRGSCTRCQMLERELQAKQKDLDESRRVNRAQSAEVEKLKETIKSIQDKDTETAFEHIDDYQQIVRTDLRQALQFILSMLEMHGRRAYDQANVLETSLHFWQTGGSLENVLTELQPLARFVRRLANTVYDIGSQISNQLEQVDCKKEDRLRFLDENARQRRLIQSLEAQIDSLTTQTQQGLEAHANKELELARTIQQQMQAESDRLKEQIQDCQKQLEDLRSETEKRDMDALQTADNSIQDLNDRLKRKEVELGELEAQNRALEERLATTTEKVEALGKAKEERDEQVRNLEKHVKDLQIQLEAKAEAAKWSWKPRPQAGDPNSESQHSDRISQLRTELMEELDRAGSRPYQRFDTEARKVLPGLARGILWPKKSAAANQAPDQGVKVFWRLAAFSRMRGEVVAALERRDFEEASERLNRLQAWNTEMGPWQTEAQTTEVLRTMNFLRSYANLELGKIEGFGAASSERLQVARAFFDEAVSSGDTETHTSWDSLKEHMRYRLDSGEGEPMCECEYKPRICPKHQRGGGARYHNFMEADDPQQAEIELTQDAYNSLREHAQAL</sequence>
<feature type="region of interest" description="Disordered" evidence="3">
    <location>
        <begin position="815"/>
        <end position="879"/>
    </location>
</feature>
<feature type="compositionally biased region" description="Low complexity" evidence="3">
    <location>
        <begin position="334"/>
        <end position="353"/>
    </location>
</feature>
<protein>
    <submittedName>
        <fullName evidence="4">Uncharacterized protein</fullName>
    </submittedName>
</protein>
<feature type="compositionally biased region" description="Basic and acidic residues" evidence="3">
    <location>
        <begin position="308"/>
        <end position="324"/>
    </location>
</feature>
<feature type="coiled-coil region" evidence="2">
    <location>
        <begin position="895"/>
        <end position="936"/>
    </location>
</feature>